<proteinExistence type="predicted"/>
<protein>
    <submittedName>
        <fullName evidence="1">Uncharacterized protein</fullName>
    </submittedName>
</protein>
<name>A0A0E9XRR2_ANGAN</name>
<evidence type="ECO:0000313" key="1">
    <source>
        <dbReference type="EMBL" id="JAI04369.1"/>
    </source>
</evidence>
<reference evidence="1" key="2">
    <citation type="journal article" date="2015" name="Fish Shellfish Immunol.">
        <title>Early steps in the European eel (Anguilla anguilla)-Vibrio vulnificus interaction in the gills: Role of the RtxA13 toxin.</title>
        <authorList>
            <person name="Callol A."/>
            <person name="Pajuelo D."/>
            <person name="Ebbesson L."/>
            <person name="Teles M."/>
            <person name="MacKenzie S."/>
            <person name="Amaro C."/>
        </authorList>
    </citation>
    <scope>NUCLEOTIDE SEQUENCE</scope>
</reference>
<organism evidence="1">
    <name type="scientific">Anguilla anguilla</name>
    <name type="common">European freshwater eel</name>
    <name type="synonym">Muraena anguilla</name>
    <dbReference type="NCBI Taxonomy" id="7936"/>
    <lineage>
        <taxon>Eukaryota</taxon>
        <taxon>Metazoa</taxon>
        <taxon>Chordata</taxon>
        <taxon>Craniata</taxon>
        <taxon>Vertebrata</taxon>
        <taxon>Euteleostomi</taxon>
        <taxon>Actinopterygii</taxon>
        <taxon>Neopterygii</taxon>
        <taxon>Teleostei</taxon>
        <taxon>Anguilliformes</taxon>
        <taxon>Anguillidae</taxon>
        <taxon>Anguilla</taxon>
    </lineage>
</organism>
<sequence length="13" mass="1613">MTTEFLSTNREQR</sequence>
<reference evidence="1" key="1">
    <citation type="submission" date="2014-11" db="EMBL/GenBank/DDBJ databases">
        <authorList>
            <person name="Amaro Gonzalez C."/>
        </authorList>
    </citation>
    <scope>NUCLEOTIDE SEQUENCE</scope>
</reference>
<dbReference type="EMBL" id="GBXM01004209">
    <property type="protein sequence ID" value="JAI04369.1"/>
    <property type="molecule type" value="Transcribed_RNA"/>
</dbReference>
<accession>A0A0E9XRR2</accession>